<dbReference type="EMBL" id="JBHFPV010000001">
    <property type="protein sequence ID" value="MFH6603095.1"/>
    <property type="molecule type" value="Genomic_DNA"/>
</dbReference>
<comment type="caution">
    <text evidence="1">The sequence shown here is derived from an EMBL/GenBank/DDBJ whole genome shotgun (WGS) entry which is preliminary data.</text>
</comment>
<reference evidence="1" key="1">
    <citation type="submission" date="2024-09" db="EMBL/GenBank/DDBJ databases">
        <authorList>
            <person name="Liu J."/>
        </authorList>
    </citation>
    <scope>NUCLEOTIDE SEQUENCE</scope>
    <source>
        <strain evidence="1">NBU2967</strain>
    </source>
</reference>
<proteinExistence type="predicted"/>
<keyword evidence="2" id="KW-1185">Reference proteome</keyword>
<evidence type="ECO:0000313" key="2">
    <source>
        <dbReference type="Proteomes" id="UP001595191"/>
    </source>
</evidence>
<organism evidence="1 2">
    <name type="scientific">Meishania litoralis</name>
    <dbReference type="NCBI Taxonomy" id="3434685"/>
    <lineage>
        <taxon>Bacteria</taxon>
        <taxon>Pseudomonadati</taxon>
        <taxon>Bacteroidota</taxon>
        <taxon>Flavobacteriia</taxon>
        <taxon>Flavobacteriales</taxon>
        <taxon>Flavobacteriaceae</taxon>
        <taxon>Meishania</taxon>
    </lineage>
</organism>
<accession>A0ACC7LIP0</accession>
<protein>
    <submittedName>
        <fullName evidence="1">RES domain-containing protein</fullName>
    </submittedName>
</protein>
<dbReference type="Proteomes" id="UP001595191">
    <property type="component" value="Unassembled WGS sequence"/>
</dbReference>
<sequence length="298" mass="34412">MSKSKIRSLSEDELKSAIAELEKKYPIHTVPENYEAIYKECVNTLGGLFSEHTSINDEKRRFFFMRVRDAYTFKNQNEVNDPKQYSYKSAKICTDIGRAHLPHHPVFYASDSFETAIKEIKKPSVDKYYISIWHTDEISLEKLNFLSATSIKSKRLIKYFETFMSDIDKKFPNYDGFNRNRLKAHVRAWSDLFLSNNYTLSASIAHQKLYNSNSQFDIITYCSAVDKSGINYAIHPRLANKLKLYKVFSSITDGNKTSVMQCAQPGKDNILKWRQAVESDLIENDPFIPTGIDSNQTS</sequence>
<name>A0ACC7LIP0_9FLAO</name>
<gene>
    <name evidence="1" type="ORF">ACEZ3G_06375</name>
</gene>
<evidence type="ECO:0000313" key="1">
    <source>
        <dbReference type="EMBL" id="MFH6603095.1"/>
    </source>
</evidence>